<keyword evidence="3" id="KW-1035">Host cytoplasm</keyword>
<name>A0A0F9TJ14_9ZZZZ</name>
<comment type="caution">
    <text evidence="5">The sequence shown here is derived from an EMBL/GenBank/DDBJ whole genome shotgun (WGS) entry which is preliminary data.</text>
</comment>
<reference evidence="5" key="1">
    <citation type="journal article" date="2015" name="Nature">
        <title>Complex archaea that bridge the gap between prokaryotes and eukaryotes.</title>
        <authorList>
            <person name="Spang A."/>
            <person name="Saw J.H."/>
            <person name="Jorgensen S.L."/>
            <person name="Zaremba-Niedzwiedzka K."/>
            <person name="Martijn J."/>
            <person name="Lind A.E."/>
            <person name="van Eijk R."/>
            <person name="Schleper C."/>
            <person name="Guy L."/>
            <person name="Ettema T.J."/>
        </authorList>
    </citation>
    <scope>NUCLEOTIDE SEQUENCE</scope>
</reference>
<dbReference type="Pfam" id="PF00959">
    <property type="entry name" value="Phage_lysozyme"/>
    <property type="match status" value="1"/>
</dbReference>
<dbReference type="GO" id="GO:0042742">
    <property type="term" value="P:defense response to bacterium"/>
    <property type="evidence" value="ECO:0007669"/>
    <property type="project" value="UniProtKB-KW"/>
</dbReference>
<dbReference type="Gene3D" id="1.10.530.40">
    <property type="match status" value="1"/>
</dbReference>
<dbReference type="GO" id="GO:0031640">
    <property type="term" value="P:killing of cells of another organism"/>
    <property type="evidence" value="ECO:0007669"/>
    <property type="project" value="UniProtKB-KW"/>
</dbReference>
<dbReference type="InterPro" id="IPR033907">
    <property type="entry name" value="Endolysin_autolysin"/>
</dbReference>
<gene>
    <name evidence="5" type="ORF">LCGC14_0342670</name>
</gene>
<dbReference type="InterPro" id="IPR023347">
    <property type="entry name" value="Lysozyme_dom_sf"/>
</dbReference>
<evidence type="ECO:0000256" key="4">
    <source>
        <dbReference type="SAM" id="Coils"/>
    </source>
</evidence>
<dbReference type="GO" id="GO:0016998">
    <property type="term" value="P:cell wall macromolecule catabolic process"/>
    <property type="evidence" value="ECO:0007669"/>
    <property type="project" value="InterPro"/>
</dbReference>
<keyword evidence="2" id="KW-0081">Bacteriolytic enzyme</keyword>
<dbReference type="SUPFAM" id="SSF53955">
    <property type="entry name" value="Lysozyme-like"/>
    <property type="match status" value="1"/>
</dbReference>
<dbReference type="InterPro" id="IPR023346">
    <property type="entry name" value="Lysozyme-like_dom_sf"/>
</dbReference>
<dbReference type="PANTHER" id="PTHR38107">
    <property type="match status" value="1"/>
</dbReference>
<dbReference type="PANTHER" id="PTHR38107:SF3">
    <property type="entry name" value="LYSOZYME RRRD-RELATED"/>
    <property type="match status" value="1"/>
</dbReference>
<evidence type="ECO:0000313" key="5">
    <source>
        <dbReference type="EMBL" id="KKN79249.1"/>
    </source>
</evidence>
<evidence type="ECO:0000256" key="2">
    <source>
        <dbReference type="ARBA" id="ARBA00022638"/>
    </source>
</evidence>
<evidence type="ECO:0000256" key="3">
    <source>
        <dbReference type="ARBA" id="ARBA00023200"/>
    </source>
</evidence>
<dbReference type="EMBL" id="LAZR01000251">
    <property type="protein sequence ID" value="KKN79249.1"/>
    <property type="molecule type" value="Genomic_DNA"/>
</dbReference>
<evidence type="ECO:0000256" key="1">
    <source>
        <dbReference type="ARBA" id="ARBA00022529"/>
    </source>
</evidence>
<sequence>MILIITLLLLTQGLHCQDITGAIDIIKHCEVYSSTPYMDLDSNLAIGYGYKVNVRYGQFMSEIEASNKMVEDLRCRIKRLNKLVKVKLNNNQLNALLSLVYNIGIGNFARSDLLRKLNKGNYELESEFMRWIYVRCRNQECDIENCKKKQGGLVKRRIKEWKLFNLNEKIK</sequence>
<keyword evidence="1" id="KW-0929">Antimicrobial</keyword>
<dbReference type="AlphaFoldDB" id="A0A0F9TJ14"/>
<dbReference type="InterPro" id="IPR002196">
    <property type="entry name" value="Glyco_hydro_24"/>
</dbReference>
<dbReference type="GO" id="GO:0009253">
    <property type="term" value="P:peptidoglycan catabolic process"/>
    <property type="evidence" value="ECO:0007669"/>
    <property type="project" value="InterPro"/>
</dbReference>
<evidence type="ECO:0008006" key="6">
    <source>
        <dbReference type="Google" id="ProtNLM"/>
    </source>
</evidence>
<organism evidence="5">
    <name type="scientific">marine sediment metagenome</name>
    <dbReference type="NCBI Taxonomy" id="412755"/>
    <lineage>
        <taxon>unclassified sequences</taxon>
        <taxon>metagenomes</taxon>
        <taxon>ecological metagenomes</taxon>
    </lineage>
</organism>
<protein>
    <recommendedName>
        <fullName evidence="6">Lysozyme</fullName>
    </recommendedName>
</protein>
<feature type="coiled-coil region" evidence="4">
    <location>
        <begin position="63"/>
        <end position="90"/>
    </location>
</feature>
<proteinExistence type="predicted"/>
<dbReference type="GO" id="GO:0003796">
    <property type="term" value="F:lysozyme activity"/>
    <property type="evidence" value="ECO:0007669"/>
    <property type="project" value="InterPro"/>
</dbReference>
<dbReference type="CDD" id="cd00737">
    <property type="entry name" value="lyz_endolysin_autolysin"/>
    <property type="match status" value="1"/>
</dbReference>
<accession>A0A0F9TJ14</accession>
<dbReference type="InterPro" id="IPR051018">
    <property type="entry name" value="Bacteriophage_GH24"/>
</dbReference>
<keyword evidence="4" id="KW-0175">Coiled coil</keyword>